<dbReference type="Proteomes" id="UP000326198">
    <property type="component" value="Unassembled WGS sequence"/>
</dbReference>
<dbReference type="OrthoDB" id="2156052at2759"/>
<name>A0A5N7BDE4_9EURO</name>
<evidence type="ECO:0000313" key="2">
    <source>
        <dbReference type="Proteomes" id="UP000326198"/>
    </source>
</evidence>
<organism evidence="1 2">
    <name type="scientific">Aspergillus bertholletiae</name>
    <dbReference type="NCBI Taxonomy" id="1226010"/>
    <lineage>
        <taxon>Eukaryota</taxon>
        <taxon>Fungi</taxon>
        <taxon>Dikarya</taxon>
        <taxon>Ascomycota</taxon>
        <taxon>Pezizomycotina</taxon>
        <taxon>Eurotiomycetes</taxon>
        <taxon>Eurotiomycetidae</taxon>
        <taxon>Eurotiales</taxon>
        <taxon>Aspergillaceae</taxon>
        <taxon>Aspergillus</taxon>
        <taxon>Aspergillus subgen. Circumdati</taxon>
    </lineage>
</organism>
<evidence type="ECO:0000313" key="1">
    <source>
        <dbReference type="EMBL" id="KAE8379788.1"/>
    </source>
</evidence>
<dbReference type="EMBL" id="ML736189">
    <property type="protein sequence ID" value="KAE8379788.1"/>
    <property type="molecule type" value="Genomic_DNA"/>
</dbReference>
<proteinExistence type="predicted"/>
<dbReference type="AlphaFoldDB" id="A0A5N7BDE4"/>
<gene>
    <name evidence="1" type="ORF">BDV26DRAFT_290949</name>
</gene>
<accession>A0A5N7BDE4</accession>
<protein>
    <submittedName>
        <fullName evidence="1">Uncharacterized protein</fullName>
    </submittedName>
</protein>
<sequence>MGVQGRLQQNVGQLMSAVCASMNIGMRFADYKATGGPRIGNKTPDMVCLTATGSLRIIGEIKTPWIGVHDIDKAYKYGRHKFRHLLGQIVEYMMLADIRYGFLSTYKDMIFLRQIELNGSWVLQYSRPIKGSTAA</sequence>
<keyword evidence="2" id="KW-1185">Reference proteome</keyword>
<reference evidence="1 2" key="1">
    <citation type="submission" date="2019-04" db="EMBL/GenBank/DDBJ databases">
        <title>Friends and foes A comparative genomics studyof 23 Aspergillus species from section Flavi.</title>
        <authorList>
            <consortium name="DOE Joint Genome Institute"/>
            <person name="Kjaerbolling I."/>
            <person name="Vesth T."/>
            <person name="Frisvad J.C."/>
            <person name="Nybo J.L."/>
            <person name="Theobald S."/>
            <person name="Kildgaard S."/>
            <person name="Isbrandt T."/>
            <person name="Kuo A."/>
            <person name="Sato A."/>
            <person name="Lyhne E.K."/>
            <person name="Kogle M.E."/>
            <person name="Wiebenga A."/>
            <person name="Kun R.S."/>
            <person name="Lubbers R.J."/>
            <person name="Makela M.R."/>
            <person name="Barry K."/>
            <person name="Chovatia M."/>
            <person name="Clum A."/>
            <person name="Daum C."/>
            <person name="Haridas S."/>
            <person name="He G."/>
            <person name="LaButti K."/>
            <person name="Lipzen A."/>
            <person name="Mondo S."/>
            <person name="Riley R."/>
            <person name="Salamov A."/>
            <person name="Simmons B.A."/>
            <person name="Magnuson J.K."/>
            <person name="Henrissat B."/>
            <person name="Mortensen U.H."/>
            <person name="Larsen T.O."/>
            <person name="Devries R.P."/>
            <person name="Grigoriev I.V."/>
            <person name="Machida M."/>
            <person name="Baker S.E."/>
            <person name="Andersen M.R."/>
        </authorList>
    </citation>
    <scope>NUCLEOTIDE SEQUENCE [LARGE SCALE GENOMIC DNA]</scope>
    <source>
        <strain evidence="1 2">IBT 29228</strain>
    </source>
</reference>